<feature type="compositionally biased region" description="Basic and acidic residues" evidence="1">
    <location>
        <begin position="879"/>
        <end position="891"/>
    </location>
</feature>
<gene>
    <name evidence="2" type="ORF">Cpir12675_006860</name>
</gene>
<feature type="compositionally biased region" description="Low complexity" evidence="1">
    <location>
        <begin position="650"/>
        <end position="664"/>
    </location>
</feature>
<proteinExistence type="predicted"/>
<feature type="compositionally biased region" description="Low complexity" evidence="1">
    <location>
        <begin position="164"/>
        <end position="182"/>
    </location>
</feature>
<evidence type="ECO:0000313" key="3">
    <source>
        <dbReference type="Proteomes" id="UP001583280"/>
    </source>
</evidence>
<feature type="compositionally biased region" description="Low complexity" evidence="1">
    <location>
        <begin position="202"/>
        <end position="216"/>
    </location>
</feature>
<feature type="compositionally biased region" description="Polar residues" evidence="1">
    <location>
        <begin position="635"/>
        <end position="644"/>
    </location>
</feature>
<dbReference type="Proteomes" id="UP001583280">
    <property type="component" value="Unassembled WGS sequence"/>
</dbReference>
<evidence type="ECO:0000256" key="1">
    <source>
        <dbReference type="SAM" id="MobiDB-lite"/>
    </source>
</evidence>
<feature type="region of interest" description="Disordered" evidence="1">
    <location>
        <begin position="578"/>
        <end position="670"/>
    </location>
</feature>
<feature type="region of interest" description="Disordered" evidence="1">
    <location>
        <begin position="814"/>
        <end position="914"/>
    </location>
</feature>
<evidence type="ECO:0000313" key="2">
    <source>
        <dbReference type="EMBL" id="KAL1886913.1"/>
    </source>
</evidence>
<reference evidence="2 3" key="1">
    <citation type="journal article" date="2024" name="IMA Fungus">
        <title>IMA Genome - F19 : A genome assembly and annotation guide to empower mycologists, including annotated draft genome sequences of Ceratocystis pirilliformis, Diaporthe australafricana, Fusarium ophioides, Paecilomyces lecythidis, and Sporothrix stenoceras.</title>
        <authorList>
            <person name="Aylward J."/>
            <person name="Wilson A.M."/>
            <person name="Visagie C.M."/>
            <person name="Spraker J."/>
            <person name="Barnes I."/>
            <person name="Buitendag C."/>
            <person name="Ceriani C."/>
            <person name="Del Mar Angel L."/>
            <person name="du Plessis D."/>
            <person name="Fuchs T."/>
            <person name="Gasser K."/>
            <person name="Kramer D."/>
            <person name="Li W."/>
            <person name="Munsamy K."/>
            <person name="Piso A."/>
            <person name="Price J.L."/>
            <person name="Sonnekus B."/>
            <person name="Thomas C."/>
            <person name="van der Nest A."/>
            <person name="van Dijk A."/>
            <person name="van Heerden A."/>
            <person name="van Vuuren N."/>
            <person name="Yilmaz N."/>
            <person name="Duong T.A."/>
            <person name="van der Merwe N.A."/>
            <person name="Wingfield M.J."/>
            <person name="Wingfield B.D."/>
        </authorList>
    </citation>
    <scope>NUCLEOTIDE SEQUENCE [LARGE SCALE GENOMIC DNA]</scope>
    <source>
        <strain evidence="2 3">CMW 12675</strain>
    </source>
</reference>
<feature type="compositionally biased region" description="Pro residues" evidence="1">
    <location>
        <begin position="847"/>
        <end position="857"/>
    </location>
</feature>
<feature type="compositionally biased region" description="Low complexity" evidence="1">
    <location>
        <begin position="67"/>
        <end position="81"/>
    </location>
</feature>
<feature type="compositionally biased region" description="Polar residues" evidence="1">
    <location>
        <begin position="106"/>
        <end position="119"/>
    </location>
</feature>
<protein>
    <recommendedName>
        <fullName evidence="4">C2H2-type domain-containing protein</fullName>
    </recommendedName>
</protein>
<sequence length="914" mass="99860">MAPESTEDTAHLATETPKKNARPHHDHDTRQAQRTAAPATLEESPTAFSTNLGLEGSAGGSTDRAVPPSSKSSLPPTLSSTACTASGIPDKPRRRSARTPRPATEIASSISPRQTVTRKSAQRQQQQLLQEQMRQVEQQQHQQEGQGQGQMQKQGQERRARQHSTAQSSSSLTPASASASGACHTPLRSTVSLKRKRAASLSDGGSENDSDSNSSSEHIKRETPKANRQPRQSKKARTSSYTATAGVIAAVISDYQHSNNSHKRANFKSDGHGLACPFYCYDPVGSRECRNFLLTKISYVKQHLTRHHRRPLYCTRCLAEFDEEDGLQVHVRAKICEEKVAVSKPRGVTEEQLRQLRGRVDQKKRVSDQWFDIYSIVFPNAERPKSVIVDHDVSPDVGDFIGYLLFKFNEHIPRLAAVAAAQASGKSEVDFRDFCPGVRQELSHVTVDVAQLTQLIKDQSRETYREWCCMTKVKCDNTRRDQAERQRTREHNGLRSKVISAAANAAASVGEKYEPDWDMDLEIDSELDHDSVLGDYNYTDPDHWPITAYEDGELTPLQMDLQRQGLRHDEDQQLQWQMQRHNHASADQSLTQSGPRIQFPGPTPWPGKARAQGTEAPAHLQLHSRSHSCPEDLASDQTGRTLPAQSAWAADQQRQPQDPQALLQSHRQHQASAAYFEASLSDSRSQPHVSLAQTTDAYLPYSPTSLLANPPMTYSLDYPSGSPKPTSPFQANQASSAFLIAAGPREHGTASALPSSEVRAAIGPYSSPPRAILKRATTGVVRPADRAGAVSLSTSGIFSPRPGLLRSVTITGSLSPASSSRILPPRPTSSGITGAARQMAAVEPPRLTSPPVNPPGSPTVAHGSVYQARPGSSSSQTATKERKGSEMRNPRNDMAIESLLGPTISESSRDISGG</sequence>
<feature type="compositionally biased region" description="Polar residues" evidence="1">
    <location>
        <begin position="578"/>
        <end position="595"/>
    </location>
</feature>
<comment type="caution">
    <text evidence="2">The sequence shown here is derived from an EMBL/GenBank/DDBJ whole genome shotgun (WGS) entry which is preliminary data.</text>
</comment>
<organism evidence="2 3">
    <name type="scientific">Ceratocystis pirilliformis</name>
    <dbReference type="NCBI Taxonomy" id="259994"/>
    <lineage>
        <taxon>Eukaryota</taxon>
        <taxon>Fungi</taxon>
        <taxon>Dikarya</taxon>
        <taxon>Ascomycota</taxon>
        <taxon>Pezizomycotina</taxon>
        <taxon>Sordariomycetes</taxon>
        <taxon>Hypocreomycetidae</taxon>
        <taxon>Microascales</taxon>
        <taxon>Ceratocystidaceae</taxon>
        <taxon>Ceratocystis</taxon>
    </lineage>
</organism>
<dbReference type="PANTHER" id="PTHR38166:SF1">
    <property type="entry name" value="C2H2-TYPE DOMAIN-CONTAINING PROTEIN"/>
    <property type="match status" value="1"/>
</dbReference>
<feature type="region of interest" description="Disordered" evidence="1">
    <location>
        <begin position="1"/>
        <end position="240"/>
    </location>
</feature>
<accession>A0ABR3YF31</accession>
<feature type="compositionally biased region" description="Low complexity" evidence="1">
    <location>
        <begin position="122"/>
        <end position="154"/>
    </location>
</feature>
<keyword evidence="3" id="KW-1185">Reference proteome</keyword>
<name>A0ABR3YF31_9PEZI</name>
<dbReference type="PANTHER" id="PTHR38166">
    <property type="entry name" value="C2H2-TYPE DOMAIN-CONTAINING PROTEIN-RELATED"/>
    <property type="match status" value="1"/>
</dbReference>
<dbReference type="EMBL" id="JAWDJO010000397">
    <property type="protein sequence ID" value="KAL1886913.1"/>
    <property type="molecule type" value="Genomic_DNA"/>
</dbReference>
<evidence type="ECO:0008006" key="4">
    <source>
        <dbReference type="Google" id="ProtNLM"/>
    </source>
</evidence>